<dbReference type="InterPro" id="IPR008266">
    <property type="entry name" value="Tyr_kinase_AS"/>
</dbReference>
<protein>
    <recommendedName>
        <fullName evidence="1">non-specific serine/threonine protein kinase</fullName>
        <ecNumber evidence="1">2.7.11.1</ecNumber>
    </recommendedName>
</protein>
<sequence>MENGSLFCAPSDSEIAVELCWVKRLNMIKQIAHALAYMHHDCSPPIVHRDISSNNILLNSEMEAFVADFGAATLIPPIKLFGVLALEILGGKHPRELVSSLNYSSRHDTSLENILDVRLAYPTEMLIENEILRVYHVALACTLTDPNTRPTMRKVSLELSR</sequence>
<dbReference type="InterPro" id="IPR000719">
    <property type="entry name" value="Prot_kinase_dom"/>
</dbReference>
<accession>A0AAU9LQ64</accession>
<dbReference type="EMBL" id="CAKMRJ010000002">
    <property type="protein sequence ID" value="CAH1416665.1"/>
    <property type="molecule type" value="Genomic_DNA"/>
</dbReference>
<dbReference type="PROSITE" id="PS50011">
    <property type="entry name" value="PROTEIN_KINASE_DOM"/>
    <property type="match status" value="1"/>
</dbReference>
<dbReference type="AlphaFoldDB" id="A0AAU9LQ64"/>
<dbReference type="PROSITE" id="PS00109">
    <property type="entry name" value="PROTEIN_KINASE_TYR"/>
    <property type="match status" value="1"/>
</dbReference>
<keyword evidence="11" id="KW-1185">Reference proteome</keyword>
<keyword evidence="5" id="KW-0418">Kinase</keyword>
<keyword evidence="3" id="KW-0808">Transferase</keyword>
<keyword evidence="2" id="KW-0723">Serine/threonine-protein kinase</keyword>
<keyword evidence="4" id="KW-0547">Nucleotide-binding</keyword>
<name>A0AAU9LQ64_9ASTR</name>
<evidence type="ECO:0000256" key="4">
    <source>
        <dbReference type="ARBA" id="ARBA00022741"/>
    </source>
</evidence>
<dbReference type="Proteomes" id="UP001157418">
    <property type="component" value="Unassembled WGS sequence"/>
</dbReference>
<dbReference type="GO" id="GO:0004674">
    <property type="term" value="F:protein serine/threonine kinase activity"/>
    <property type="evidence" value="ECO:0007669"/>
    <property type="project" value="UniProtKB-KW"/>
</dbReference>
<reference evidence="10 11" key="1">
    <citation type="submission" date="2022-01" db="EMBL/GenBank/DDBJ databases">
        <authorList>
            <person name="Xiong W."/>
            <person name="Schranz E."/>
        </authorList>
    </citation>
    <scope>NUCLEOTIDE SEQUENCE [LARGE SCALE GENOMIC DNA]</scope>
</reference>
<evidence type="ECO:0000256" key="8">
    <source>
        <dbReference type="ARBA" id="ARBA00048679"/>
    </source>
</evidence>
<proteinExistence type="predicted"/>
<evidence type="ECO:0000313" key="10">
    <source>
        <dbReference type="EMBL" id="CAH1416665.1"/>
    </source>
</evidence>
<dbReference type="Pfam" id="PF00069">
    <property type="entry name" value="Pkinase"/>
    <property type="match status" value="1"/>
</dbReference>
<evidence type="ECO:0000256" key="3">
    <source>
        <dbReference type="ARBA" id="ARBA00022679"/>
    </source>
</evidence>
<dbReference type="GO" id="GO:0005524">
    <property type="term" value="F:ATP binding"/>
    <property type="evidence" value="ECO:0007669"/>
    <property type="project" value="UniProtKB-KW"/>
</dbReference>
<comment type="caution">
    <text evidence="10">The sequence shown here is derived from an EMBL/GenBank/DDBJ whole genome shotgun (WGS) entry which is preliminary data.</text>
</comment>
<comment type="catalytic activity">
    <reaction evidence="8">
        <text>L-seryl-[protein] + ATP = O-phospho-L-seryl-[protein] + ADP + H(+)</text>
        <dbReference type="Rhea" id="RHEA:17989"/>
        <dbReference type="Rhea" id="RHEA-COMP:9863"/>
        <dbReference type="Rhea" id="RHEA-COMP:11604"/>
        <dbReference type="ChEBI" id="CHEBI:15378"/>
        <dbReference type="ChEBI" id="CHEBI:29999"/>
        <dbReference type="ChEBI" id="CHEBI:30616"/>
        <dbReference type="ChEBI" id="CHEBI:83421"/>
        <dbReference type="ChEBI" id="CHEBI:456216"/>
        <dbReference type="EC" id="2.7.11.1"/>
    </reaction>
</comment>
<feature type="domain" description="Protein kinase" evidence="9">
    <location>
        <begin position="1"/>
        <end position="161"/>
    </location>
</feature>
<keyword evidence="6" id="KW-0067">ATP-binding</keyword>
<evidence type="ECO:0000256" key="2">
    <source>
        <dbReference type="ARBA" id="ARBA00022527"/>
    </source>
</evidence>
<dbReference type="InterPro" id="IPR011009">
    <property type="entry name" value="Kinase-like_dom_sf"/>
</dbReference>
<evidence type="ECO:0000256" key="7">
    <source>
        <dbReference type="ARBA" id="ARBA00047899"/>
    </source>
</evidence>
<comment type="catalytic activity">
    <reaction evidence="7">
        <text>L-threonyl-[protein] + ATP = O-phospho-L-threonyl-[protein] + ADP + H(+)</text>
        <dbReference type="Rhea" id="RHEA:46608"/>
        <dbReference type="Rhea" id="RHEA-COMP:11060"/>
        <dbReference type="Rhea" id="RHEA-COMP:11605"/>
        <dbReference type="ChEBI" id="CHEBI:15378"/>
        <dbReference type="ChEBI" id="CHEBI:30013"/>
        <dbReference type="ChEBI" id="CHEBI:30616"/>
        <dbReference type="ChEBI" id="CHEBI:61977"/>
        <dbReference type="ChEBI" id="CHEBI:456216"/>
        <dbReference type="EC" id="2.7.11.1"/>
    </reaction>
</comment>
<dbReference type="PANTHER" id="PTHR48005:SF16">
    <property type="entry name" value="MDIS1-INTERACTING RECEPTOR LIKE KINASE 2-LIKE ISOFORM X1"/>
    <property type="match status" value="1"/>
</dbReference>
<dbReference type="PANTHER" id="PTHR48005">
    <property type="entry name" value="LEUCINE RICH REPEAT KINASE 2"/>
    <property type="match status" value="1"/>
</dbReference>
<gene>
    <name evidence="10" type="ORF">LVIROSA_LOCUS4414</name>
</gene>
<evidence type="ECO:0000313" key="11">
    <source>
        <dbReference type="Proteomes" id="UP001157418"/>
    </source>
</evidence>
<evidence type="ECO:0000256" key="6">
    <source>
        <dbReference type="ARBA" id="ARBA00022840"/>
    </source>
</evidence>
<dbReference type="InterPro" id="IPR051420">
    <property type="entry name" value="Ser_Thr_Kinases_DiverseReg"/>
</dbReference>
<dbReference type="EC" id="2.7.11.1" evidence="1"/>
<evidence type="ECO:0000256" key="5">
    <source>
        <dbReference type="ARBA" id="ARBA00022777"/>
    </source>
</evidence>
<evidence type="ECO:0000259" key="9">
    <source>
        <dbReference type="PROSITE" id="PS50011"/>
    </source>
</evidence>
<evidence type="ECO:0000256" key="1">
    <source>
        <dbReference type="ARBA" id="ARBA00012513"/>
    </source>
</evidence>
<dbReference type="SUPFAM" id="SSF56112">
    <property type="entry name" value="Protein kinase-like (PK-like)"/>
    <property type="match status" value="1"/>
</dbReference>
<dbReference type="Gene3D" id="1.10.510.10">
    <property type="entry name" value="Transferase(Phosphotransferase) domain 1"/>
    <property type="match status" value="2"/>
</dbReference>
<organism evidence="10 11">
    <name type="scientific">Lactuca virosa</name>
    <dbReference type="NCBI Taxonomy" id="75947"/>
    <lineage>
        <taxon>Eukaryota</taxon>
        <taxon>Viridiplantae</taxon>
        <taxon>Streptophyta</taxon>
        <taxon>Embryophyta</taxon>
        <taxon>Tracheophyta</taxon>
        <taxon>Spermatophyta</taxon>
        <taxon>Magnoliopsida</taxon>
        <taxon>eudicotyledons</taxon>
        <taxon>Gunneridae</taxon>
        <taxon>Pentapetalae</taxon>
        <taxon>asterids</taxon>
        <taxon>campanulids</taxon>
        <taxon>Asterales</taxon>
        <taxon>Asteraceae</taxon>
        <taxon>Cichorioideae</taxon>
        <taxon>Cichorieae</taxon>
        <taxon>Lactucinae</taxon>
        <taxon>Lactuca</taxon>
    </lineage>
</organism>